<feature type="transmembrane region" description="Helical" evidence="1">
    <location>
        <begin position="48"/>
        <end position="68"/>
    </location>
</feature>
<dbReference type="Proteomes" id="UP000476030">
    <property type="component" value="Unassembled WGS sequence"/>
</dbReference>
<name>A0A6L8W9F5_9PROT</name>
<organism evidence="2 3">
    <name type="scientific">Sneathiella litorea</name>
    <dbReference type="NCBI Taxonomy" id="2606216"/>
    <lineage>
        <taxon>Bacteria</taxon>
        <taxon>Pseudomonadati</taxon>
        <taxon>Pseudomonadota</taxon>
        <taxon>Alphaproteobacteria</taxon>
        <taxon>Sneathiellales</taxon>
        <taxon>Sneathiellaceae</taxon>
        <taxon>Sneathiella</taxon>
    </lineage>
</organism>
<gene>
    <name evidence="2" type="ORF">GQE98_09495</name>
</gene>
<dbReference type="AlphaFoldDB" id="A0A6L8W9F5"/>
<dbReference type="EMBL" id="WTUW01000002">
    <property type="protein sequence ID" value="MZR30867.1"/>
    <property type="molecule type" value="Genomic_DNA"/>
</dbReference>
<keyword evidence="1" id="KW-0472">Membrane</keyword>
<dbReference type="RefSeq" id="WP_161315409.1">
    <property type="nucleotide sequence ID" value="NZ_WTUW01000002.1"/>
</dbReference>
<evidence type="ECO:0000313" key="2">
    <source>
        <dbReference type="EMBL" id="MZR30867.1"/>
    </source>
</evidence>
<sequence>MAYAIPMIEPHSRKRAIAYSGISWSCLFFGPFPALYRGHILGFVGMSLVNLATLGFSMPVFIFVYNAWHYHSLLARGYQPARNSYSALEEESVYMSPSLQDYTEDIYDTGDAPRQQQIRLASPKLSDRLIDDHRQGAFLKK</sequence>
<keyword evidence="1" id="KW-1133">Transmembrane helix</keyword>
<keyword evidence="3" id="KW-1185">Reference proteome</keyword>
<evidence type="ECO:0000256" key="1">
    <source>
        <dbReference type="SAM" id="Phobius"/>
    </source>
</evidence>
<protein>
    <submittedName>
        <fullName evidence="2">Uncharacterized protein</fullName>
    </submittedName>
</protein>
<evidence type="ECO:0000313" key="3">
    <source>
        <dbReference type="Proteomes" id="UP000476030"/>
    </source>
</evidence>
<accession>A0A6L8W9F5</accession>
<keyword evidence="1" id="KW-0812">Transmembrane</keyword>
<feature type="transmembrane region" description="Helical" evidence="1">
    <location>
        <begin position="16"/>
        <end position="36"/>
    </location>
</feature>
<reference evidence="2 3" key="1">
    <citation type="submission" date="2019-12" db="EMBL/GenBank/DDBJ databases">
        <title>Snethiella sp. nov. sp. isolated from sea sand.</title>
        <authorList>
            <person name="Kim J."/>
            <person name="Jeong S.E."/>
            <person name="Jung H.S."/>
            <person name="Jeon C.O."/>
        </authorList>
    </citation>
    <scope>NUCLEOTIDE SEQUENCE [LARGE SCALE GENOMIC DNA]</scope>
    <source>
        <strain evidence="2 3">DP05</strain>
    </source>
</reference>
<proteinExistence type="predicted"/>
<comment type="caution">
    <text evidence="2">The sequence shown here is derived from an EMBL/GenBank/DDBJ whole genome shotgun (WGS) entry which is preliminary data.</text>
</comment>